<evidence type="ECO:0000313" key="9">
    <source>
        <dbReference type="Proteomes" id="UP000053748"/>
    </source>
</evidence>
<feature type="domain" description="Methyl-accepting transducer" evidence="6">
    <location>
        <begin position="271"/>
        <end position="507"/>
    </location>
</feature>
<dbReference type="InterPro" id="IPR004089">
    <property type="entry name" value="MCPsignal_dom"/>
</dbReference>
<accession>A0A2J9VLA4</accession>
<reference evidence="8" key="1">
    <citation type="submission" date="2017-12" db="EMBL/GenBank/DDBJ databases">
        <title>FDA dAtabase for Regulatory Grade micrObial Sequences (FDA-ARGOS): Supporting development and validation of Infectious Disease Dx tests.</title>
        <authorList>
            <person name="Hoffmann M."/>
            <person name="Allard M."/>
            <person name="Evans P."/>
            <person name="Brown E."/>
            <person name="Tallon L.J."/>
            <person name="Sadzewicz L."/>
            <person name="Sengamalay N."/>
            <person name="Ott S."/>
            <person name="Godinez A."/>
            <person name="Nagaraj S."/>
            <person name="Vavikolanu K."/>
            <person name="Aluvathingal J."/>
            <person name="Nadendla S."/>
            <person name="Hobson J."/>
            <person name="Sichtig H."/>
        </authorList>
    </citation>
    <scope>NUCLEOTIDE SEQUENCE [LARGE SCALE GENOMIC DNA]</scope>
    <source>
        <strain evidence="8">FDAARGOS_113</strain>
    </source>
</reference>
<comment type="subcellular location">
    <subcellularLocation>
        <location evidence="1">Membrane</location>
    </subcellularLocation>
</comment>
<dbReference type="EMBL" id="LOSJ02000001">
    <property type="protein sequence ID" value="PNM64556.1"/>
    <property type="molecule type" value="Genomic_DNA"/>
</dbReference>
<name>A0A2J9VLA4_VIBMI</name>
<organism evidence="8 9">
    <name type="scientific">Vibrio mimicus</name>
    <dbReference type="NCBI Taxonomy" id="674"/>
    <lineage>
        <taxon>Bacteria</taxon>
        <taxon>Pseudomonadati</taxon>
        <taxon>Pseudomonadota</taxon>
        <taxon>Gammaproteobacteria</taxon>
        <taxon>Vibrionales</taxon>
        <taxon>Vibrionaceae</taxon>
        <taxon>Vibrio</taxon>
    </lineage>
</organism>
<dbReference type="RefSeq" id="WP_000007665.1">
    <property type="nucleotide sequence ID" value="NZ_CAWMSS010000002.1"/>
</dbReference>
<keyword evidence="2 4" id="KW-0807">Transducer</keyword>
<keyword evidence="9" id="KW-1185">Reference proteome</keyword>
<feature type="coiled-coil region" evidence="5">
    <location>
        <begin position="342"/>
        <end position="369"/>
    </location>
</feature>
<keyword evidence="5" id="KW-0175">Coiled coil</keyword>
<dbReference type="CDD" id="cd11386">
    <property type="entry name" value="MCP_signal"/>
    <property type="match status" value="1"/>
</dbReference>
<dbReference type="GO" id="GO:0006935">
    <property type="term" value="P:chemotaxis"/>
    <property type="evidence" value="ECO:0007669"/>
    <property type="project" value="InterPro"/>
</dbReference>
<evidence type="ECO:0000256" key="2">
    <source>
        <dbReference type="ARBA" id="ARBA00023224"/>
    </source>
</evidence>
<evidence type="ECO:0000259" key="7">
    <source>
        <dbReference type="PROSITE" id="PS50885"/>
    </source>
</evidence>
<dbReference type="Pfam" id="PF12729">
    <property type="entry name" value="4HB_MCP_1"/>
    <property type="match status" value="1"/>
</dbReference>
<evidence type="ECO:0000256" key="3">
    <source>
        <dbReference type="ARBA" id="ARBA00029447"/>
    </source>
</evidence>
<evidence type="ECO:0000313" key="8">
    <source>
        <dbReference type="EMBL" id="PNM64556.1"/>
    </source>
</evidence>
<dbReference type="InterPro" id="IPR003660">
    <property type="entry name" value="HAMP_dom"/>
</dbReference>
<gene>
    <name evidence="8" type="ORF">AL544_006485</name>
</gene>
<dbReference type="SUPFAM" id="SSF58104">
    <property type="entry name" value="Methyl-accepting chemotaxis protein (MCP) signaling domain"/>
    <property type="match status" value="1"/>
</dbReference>
<protein>
    <submittedName>
        <fullName evidence="8">Methyl-accepting chemotaxis protein</fullName>
    </submittedName>
</protein>
<dbReference type="PANTHER" id="PTHR32089:SF120">
    <property type="entry name" value="METHYL-ACCEPTING CHEMOTAXIS PROTEIN TLPQ"/>
    <property type="match status" value="1"/>
</dbReference>
<dbReference type="GO" id="GO:0016020">
    <property type="term" value="C:membrane"/>
    <property type="evidence" value="ECO:0007669"/>
    <property type="project" value="UniProtKB-SubCell"/>
</dbReference>
<dbReference type="STRING" id="674.VM_18420"/>
<dbReference type="PRINTS" id="PR00260">
    <property type="entry name" value="CHEMTRNSDUCR"/>
</dbReference>
<proteinExistence type="inferred from homology"/>
<sequence>MSFFKNLAIGKKIAVAFAVIALINLAFGGYLYRSLNSIKSDVLNLTDDTLPSMMLVNGIKYDMSSVRRAQIGLLSSTDEAEIADDIRWMNDHYKQIEKDLDRYERSIWTDHERGIFMPVKKLWQEYLRQLGSFNTDIQQKELIKAQQDLQRSLPTFEKLEIAIDDLLKLNLSYVDGNRSELTSLIDTISQFSVSSIIALLAFMCLTTWLLTNLICRPLQQVVDQANAIAEGNLAHRLDRETIGRDELGELADACSKMQNNLRLMVEEIITGATQLAHAVDEVSAVSEQTSQGMQIQQEEVMQIATAMTEMKSTVEEVARNTEIASDSSRESSQHADVGSQQMRAVNDSIQQVNQEVSRTEQRVLELESQAQQINMVVDVISSIAEQTNLLALNAAIEAARAGEQGRGFAVVADEVRSLAGKTQQSTGDIVEIIQNLQVCAQKARETTSNSRELISHCVQQSQETQQAIEQIRYQSSQIADMTIQIASACGEQDSVSEELSRNIERINDSAKEVAQGSSSAAQSCAELSQLASQLQHTVQRFRLQ</sequence>
<dbReference type="PROSITE" id="PS50111">
    <property type="entry name" value="CHEMOTAXIS_TRANSDUC_2"/>
    <property type="match status" value="1"/>
</dbReference>
<evidence type="ECO:0000259" key="6">
    <source>
        <dbReference type="PROSITE" id="PS50111"/>
    </source>
</evidence>
<dbReference type="CDD" id="cd06225">
    <property type="entry name" value="HAMP"/>
    <property type="match status" value="1"/>
</dbReference>
<evidence type="ECO:0000256" key="5">
    <source>
        <dbReference type="SAM" id="Coils"/>
    </source>
</evidence>
<dbReference type="Proteomes" id="UP000053748">
    <property type="component" value="Unassembled WGS sequence"/>
</dbReference>
<feature type="domain" description="HAMP" evidence="7">
    <location>
        <begin position="212"/>
        <end position="266"/>
    </location>
</feature>
<dbReference type="GO" id="GO:0004888">
    <property type="term" value="F:transmembrane signaling receptor activity"/>
    <property type="evidence" value="ECO:0007669"/>
    <property type="project" value="InterPro"/>
</dbReference>
<dbReference type="PROSITE" id="PS50885">
    <property type="entry name" value="HAMP"/>
    <property type="match status" value="1"/>
</dbReference>
<dbReference type="Gene3D" id="1.10.287.950">
    <property type="entry name" value="Methyl-accepting chemotaxis protein"/>
    <property type="match status" value="1"/>
</dbReference>
<dbReference type="GO" id="GO:0007165">
    <property type="term" value="P:signal transduction"/>
    <property type="evidence" value="ECO:0007669"/>
    <property type="project" value="UniProtKB-KW"/>
</dbReference>
<dbReference type="AlphaFoldDB" id="A0A2J9VLA4"/>
<dbReference type="SMART" id="SM00304">
    <property type="entry name" value="HAMP"/>
    <property type="match status" value="1"/>
</dbReference>
<dbReference type="PANTHER" id="PTHR32089">
    <property type="entry name" value="METHYL-ACCEPTING CHEMOTAXIS PROTEIN MCPB"/>
    <property type="match status" value="1"/>
</dbReference>
<dbReference type="InterPro" id="IPR004090">
    <property type="entry name" value="Chemotax_Me-accpt_rcpt"/>
</dbReference>
<dbReference type="Pfam" id="PF00672">
    <property type="entry name" value="HAMP"/>
    <property type="match status" value="1"/>
</dbReference>
<dbReference type="OrthoDB" id="7054443at2"/>
<comment type="caution">
    <text evidence="8">The sequence shown here is derived from an EMBL/GenBank/DDBJ whole genome shotgun (WGS) entry which is preliminary data.</text>
</comment>
<evidence type="ECO:0000256" key="1">
    <source>
        <dbReference type="ARBA" id="ARBA00004370"/>
    </source>
</evidence>
<dbReference type="Pfam" id="PF00015">
    <property type="entry name" value="MCPsignal"/>
    <property type="match status" value="1"/>
</dbReference>
<dbReference type="FunFam" id="1.10.287.950:FF:000001">
    <property type="entry name" value="Methyl-accepting chemotaxis sensory transducer"/>
    <property type="match status" value="1"/>
</dbReference>
<dbReference type="InterPro" id="IPR024478">
    <property type="entry name" value="HlyB_4HB_MCP"/>
</dbReference>
<comment type="similarity">
    <text evidence="3">Belongs to the methyl-accepting chemotaxis (MCP) protein family.</text>
</comment>
<dbReference type="SMART" id="SM00283">
    <property type="entry name" value="MA"/>
    <property type="match status" value="1"/>
</dbReference>
<evidence type="ECO:0000256" key="4">
    <source>
        <dbReference type="PROSITE-ProRule" id="PRU00284"/>
    </source>
</evidence>